<keyword evidence="2" id="KW-0808">Transferase</keyword>
<dbReference type="OrthoDB" id="433681at2"/>
<feature type="domain" description="Glycosyltransferase 2-like" evidence="1">
    <location>
        <begin position="9"/>
        <end position="119"/>
    </location>
</feature>
<gene>
    <name evidence="2" type="ORF">SAMN05216412_102127</name>
</gene>
<dbReference type="InterPro" id="IPR029044">
    <property type="entry name" value="Nucleotide-diphossugar_trans"/>
</dbReference>
<dbReference type="EMBL" id="FOHI01000002">
    <property type="protein sequence ID" value="SES89748.1"/>
    <property type="molecule type" value="Genomic_DNA"/>
</dbReference>
<name>A0A1I0A6J9_9PROT</name>
<dbReference type="PANTHER" id="PTHR43685">
    <property type="entry name" value="GLYCOSYLTRANSFERASE"/>
    <property type="match status" value="1"/>
</dbReference>
<dbReference type="InterPro" id="IPR001173">
    <property type="entry name" value="Glyco_trans_2-like"/>
</dbReference>
<dbReference type="AlphaFoldDB" id="A0A1I0A6J9"/>
<protein>
    <submittedName>
        <fullName evidence="2">Glycosyltransferase involved in cell wall bisynthesis</fullName>
    </submittedName>
</protein>
<dbReference type="InterPro" id="IPR050834">
    <property type="entry name" value="Glycosyltransf_2"/>
</dbReference>
<dbReference type="RefSeq" id="WP_074704883.1">
    <property type="nucleotide sequence ID" value="NZ_FOHI01000002.1"/>
</dbReference>
<organism evidence="2 3">
    <name type="scientific">Nitrosospira multiformis</name>
    <dbReference type="NCBI Taxonomy" id="1231"/>
    <lineage>
        <taxon>Bacteria</taxon>
        <taxon>Pseudomonadati</taxon>
        <taxon>Pseudomonadota</taxon>
        <taxon>Betaproteobacteria</taxon>
        <taxon>Nitrosomonadales</taxon>
        <taxon>Nitrosomonadaceae</taxon>
        <taxon>Nitrosospira</taxon>
    </lineage>
</organism>
<proteinExistence type="predicted"/>
<reference evidence="2 3" key="1">
    <citation type="submission" date="2016-10" db="EMBL/GenBank/DDBJ databases">
        <authorList>
            <person name="de Groot N.N."/>
        </authorList>
    </citation>
    <scope>NUCLEOTIDE SEQUENCE [LARGE SCALE GENOMIC DNA]</scope>
    <source>
        <strain evidence="2 3">Nl7</strain>
    </source>
</reference>
<sequence length="313" mass="35968">MAASKPTVSIIIPTYNCEAYIAETLDSVLSQTFTDLELIVVDDGSTDRTREIVTSYGAPVRLLSQSNSGVCAARNYGIREAAGSYICLMDHDDYWFPEKLALQLEQMFSHPEVGLVYSTFVWWHPDREGVFPDPESFNIEKMPGGIDEEFSGWIYHLLLLDCWILTSAALIRAEVFDKCGTYDESLPYSEDWDLWLRIAREYPVIKLNKGLTLYRQHPKQGNRLTREIDYRTVLLRDAAARWGLCSRDGRCISRQQFMQNIARYQMEFGLKHLASNNLRPAMDSLWKAWLSHPANLKILAYVPAGLLGWRPKW</sequence>
<dbReference type="Gene3D" id="3.90.550.10">
    <property type="entry name" value="Spore Coat Polysaccharide Biosynthesis Protein SpsA, Chain A"/>
    <property type="match status" value="1"/>
</dbReference>
<dbReference type="Pfam" id="PF00535">
    <property type="entry name" value="Glycos_transf_2"/>
    <property type="match status" value="1"/>
</dbReference>
<evidence type="ECO:0000259" key="1">
    <source>
        <dbReference type="Pfam" id="PF00535"/>
    </source>
</evidence>
<dbReference type="SUPFAM" id="SSF53448">
    <property type="entry name" value="Nucleotide-diphospho-sugar transferases"/>
    <property type="match status" value="1"/>
</dbReference>
<evidence type="ECO:0000313" key="3">
    <source>
        <dbReference type="Proteomes" id="UP000183339"/>
    </source>
</evidence>
<dbReference type="GO" id="GO:0016740">
    <property type="term" value="F:transferase activity"/>
    <property type="evidence" value="ECO:0007669"/>
    <property type="project" value="UniProtKB-KW"/>
</dbReference>
<accession>A0A1I0A6J9</accession>
<dbReference type="PANTHER" id="PTHR43685:SF11">
    <property type="entry name" value="GLYCOSYLTRANSFERASE TAGX-RELATED"/>
    <property type="match status" value="1"/>
</dbReference>
<evidence type="ECO:0000313" key="2">
    <source>
        <dbReference type="EMBL" id="SES89748.1"/>
    </source>
</evidence>
<dbReference type="Proteomes" id="UP000183339">
    <property type="component" value="Unassembled WGS sequence"/>
</dbReference>